<protein>
    <recommendedName>
        <fullName evidence="7">Mitogen-activated protein kinase-binding protein 1</fullName>
    </recommendedName>
</protein>
<evidence type="ECO:0000256" key="1">
    <source>
        <dbReference type="ARBA" id="ARBA00022574"/>
    </source>
</evidence>
<dbReference type="PROSITE" id="PS00678">
    <property type="entry name" value="WD_REPEATS_1"/>
    <property type="match status" value="1"/>
</dbReference>
<reference evidence="5" key="1">
    <citation type="submission" date="2022-02" db="EMBL/GenBank/DDBJ databases">
        <authorList>
            <person name="Henning P.M."/>
            <person name="McCubbin A.G."/>
            <person name="Shore J.S."/>
        </authorList>
    </citation>
    <scope>NUCLEOTIDE SEQUENCE</scope>
    <source>
        <strain evidence="5">F60SS</strain>
        <tissue evidence="5">Leaves</tissue>
    </source>
</reference>
<dbReference type="Pfam" id="PF00400">
    <property type="entry name" value="WD40"/>
    <property type="match status" value="5"/>
</dbReference>
<keyword evidence="1 3" id="KW-0853">WD repeat</keyword>
<dbReference type="SUPFAM" id="SSF50998">
    <property type="entry name" value="Quinoprotein alcohol dehydrogenase-like"/>
    <property type="match status" value="1"/>
</dbReference>
<keyword evidence="2" id="KW-0677">Repeat</keyword>
<evidence type="ECO:0000313" key="6">
    <source>
        <dbReference type="Proteomes" id="UP001141552"/>
    </source>
</evidence>
<dbReference type="Gene3D" id="2.130.10.10">
    <property type="entry name" value="YVTN repeat-like/Quinoprotein amine dehydrogenase"/>
    <property type="match status" value="4"/>
</dbReference>
<feature type="region of interest" description="Disordered" evidence="4">
    <location>
        <begin position="922"/>
        <end position="946"/>
    </location>
</feature>
<proteinExistence type="predicted"/>
<dbReference type="InterPro" id="IPR052779">
    <property type="entry name" value="WDR62"/>
</dbReference>
<evidence type="ECO:0000256" key="3">
    <source>
        <dbReference type="PROSITE-ProRule" id="PRU00221"/>
    </source>
</evidence>
<dbReference type="PROSITE" id="PS50294">
    <property type="entry name" value="WD_REPEATS_REGION"/>
    <property type="match status" value="1"/>
</dbReference>
<organism evidence="5 6">
    <name type="scientific">Turnera subulata</name>
    <dbReference type="NCBI Taxonomy" id="218843"/>
    <lineage>
        <taxon>Eukaryota</taxon>
        <taxon>Viridiplantae</taxon>
        <taxon>Streptophyta</taxon>
        <taxon>Embryophyta</taxon>
        <taxon>Tracheophyta</taxon>
        <taxon>Spermatophyta</taxon>
        <taxon>Magnoliopsida</taxon>
        <taxon>eudicotyledons</taxon>
        <taxon>Gunneridae</taxon>
        <taxon>Pentapetalae</taxon>
        <taxon>rosids</taxon>
        <taxon>fabids</taxon>
        <taxon>Malpighiales</taxon>
        <taxon>Passifloraceae</taxon>
        <taxon>Turnera</taxon>
    </lineage>
</organism>
<dbReference type="InterPro" id="IPR019775">
    <property type="entry name" value="WD40_repeat_CS"/>
</dbReference>
<dbReference type="InterPro" id="IPR001680">
    <property type="entry name" value="WD40_rpt"/>
</dbReference>
<keyword evidence="6" id="KW-1185">Reference proteome</keyword>
<dbReference type="Proteomes" id="UP001141552">
    <property type="component" value="Unassembled WGS sequence"/>
</dbReference>
<dbReference type="PANTHER" id="PTHR45589:SF1">
    <property type="entry name" value="WD REPEAT DOMAIN 62, ISOFORM G"/>
    <property type="match status" value="1"/>
</dbReference>
<gene>
    <name evidence="5" type="ORF">Tsubulata_027311</name>
</gene>
<reference evidence="5" key="2">
    <citation type="journal article" date="2023" name="Plants (Basel)">
        <title>Annotation of the Turnera subulata (Passifloraceae) Draft Genome Reveals the S-Locus Evolved after the Divergence of Turneroideae from Passifloroideae in a Stepwise Manner.</title>
        <authorList>
            <person name="Henning P.M."/>
            <person name="Roalson E.H."/>
            <person name="Mir W."/>
            <person name="McCubbin A.G."/>
            <person name="Shore J.S."/>
        </authorList>
    </citation>
    <scope>NUCLEOTIDE SEQUENCE</scope>
    <source>
        <strain evidence="5">F60SS</strain>
    </source>
</reference>
<dbReference type="OrthoDB" id="6154712at2759"/>
<dbReference type="InterPro" id="IPR036322">
    <property type="entry name" value="WD40_repeat_dom_sf"/>
</dbReference>
<dbReference type="AlphaFoldDB" id="A0A9Q0J057"/>
<sequence length="1185" mass="129559">MKPIRKLKKPNTSAKLVLEQIIGLTTRNANGLVASICTSSCAYVAGCVVVVHNVDSCTQSHLMVSHRTPKPLTCLAVSRDGRFIAAGESGNQPAVLVWDSSTLAFVSELKGHLYGIECIAFSPDGEHLVSVGGYIYLWEWKSGMLVTKIKASSSSSVVTSVCFSSDAKFIVTAGKKHLKFWAVGSSPKTRLNPGAGSLGIHGKPVNLGPQKGSSFVSVTSAIWSSCGSANAEKIGDMLPIYALTDGGILCLLDYGLSLRESVELKVEKAFALSASDRLIACACCNGMVQLFTPETLNYAGSLLYSKPKKFHSEDIGCHTGAADKNFQLVPSLPDAIACQFSTSEKLVVVYGDRTLYVWDIDDINKATRVYALVSHSACIWDVTNLCCENVHDPSIACVARGCPGGISFATCSADGTIRLWDLALQPDLERDDTEQDPLNSKPGGSTHLVSVGIFERDVVESGVSTQGFRSIAASSDGKYLAAGDCEGNIHIYNLLTSDYTCFQDVHDVEILSLSFSSSANNQIIHEEANGNYFLASGGRDRIIHLYDAKRNFDLIGSIDDHSAAVTSVKLTRDGDKMLSCSADRSLVFRDVCVTDDGCKILRRHHQMASNGTVYDMALDPAMEFVVTVGQDKKINTFDIGTGKLTRTFKQDKSSGDPIKVTMDPSCSYLACSYSNKSMCIYDSCNGEMVTQAMGHGEVITGIIFLPDCKHVVSVGGDGCIFMWNLPARVSSLMLQRVNQSFVPLSPKNLGLPIPFKQVLFCEEEDELHRINPEDVHFLKNSNQTGQKNQEAWPERFSSFRFSISRLPRWAQAKVGSSNVAPMVPDVSSLKCRSSIFFVQLYQFFLCTSFGMDKRWLNVYTVCPDLLNSPEVQQLTNLKMPVLSSNLVQDPAKLQSEPELSFSNAYTDNCSFHGKHHSWKRQNPVAAHAEEHWNKSGSQMQGSKEVDASHINPEDMDLFKKHFGSLSTTWKVDKNKSLVRRKYSAQYVVRHDYPGDCKRLFESPVQDLGLKSSKYKGEAVISSIDPAIQAPIEQQQKDSSTQVITDALSEDGSAKSQHAENSLYIKSAEATDQRDCAPAGSNFQQRITACKEALLNLDAAAENVLHLFSELEYPASREKILNGNGASLYDEAGKLLPTIAKKLNAVSELVQCNNRGGCKRSRVEVSGYEHLLGTSAEVPNKNLRKD</sequence>
<evidence type="ECO:0000256" key="2">
    <source>
        <dbReference type="ARBA" id="ARBA00022737"/>
    </source>
</evidence>
<feature type="repeat" description="WD" evidence="3">
    <location>
        <begin position="692"/>
        <end position="725"/>
    </location>
</feature>
<evidence type="ECO:0000256" key="4">
    <source>
        <dbReference type="SAM" id="MobiDB-lite"/>
    </source>
</evidence>
<accession>A0A9Q0J057</accession>
<dbReference type="SMART" id="SM00320">
    <property type="entry name" value="WD40"/>
    <property type="match status" value="12"/>
</dbReference>
<dbReference type="SUPFAM" id="SSF50978">
    <property type="entry name" value="WD40 repeat-like"/>
    <property type="match status" value="1"/>
</dbReference>
<dbReference type="InterPro" id="IPR011047">
    <property type="entry name" value="Quinoprotein_ADH-like_sf"/>
</dbReference>
<evidence type="ECO:0000313" key="5">
    <source>
        <dbReference type="EMBL" id="KAJ4823364.1"/>
    </source>
</evidence>
<evidence type="ECO:0008006" key="7">
    <source>
        <dbReference type="Google" id="ProtNLM"/>
    </source>
</evidence>
<dbReference type="PANTHER" id="PTHR45589">
    <property type="entry name" value="WD REPEAT DOMAIN 62, ISOFORM G"/>
    <property type="match status" value="1"/>
</dbReference>
<comment type="caution">
    <text evidence="5">The sequence shown here is derived from an EMBL/GenBank/DDBJ whole genome shotgun (WGS) entry which is preliminary data.</text>
</comment>
<feature type="repeat" description="WD" evidence="3">
    <location>
        <begin position="408"/>
        <end position="422"/>
    </location>
</feature>
<name>A0A9Q0J057_9ROSI</name>
<dbReference type="InterPro" id="IPR015943">
    <property type="entry name" value="WD40/YVTN_repeat-like_dom_sf"/>
</dbReference>
<dbReference type="EMBL" id="JAKUCV010007471">
    <property type="protein sequence ID" value="KAJ4823364.1"/>
    <property type="molecule type" value="Genomic_DNA"/>
</dbReference>
<dbReference type="PROSITE" id="PS50082">
    <property type="entry name" value="WD_REPEATS_2"/>
    <property type="match status" value="2"/>
</dbReference>